<dbReference type="AlphaFoldDB" id="A0A934JPI2"/>
<evidence type="ECO:0000313" key="1">
    <source>
        <dbReference type="EMBL" id="MBJ7537378.1"/>
    </source>
</evidence>
<dbReference type="Proteomes" id="UP000628710">
    <property type="component" value="Unassembled WGS sequence"/>
</dbReference>
<accession>A0A934JPI2</accession>
<evidence type="ECO:0000313" key="2">
    <source>
        <dbReference type="Proteomes" id="UP000628710"/>
    </source>
</evidence>
<proteinExistence type="predicted"/>
<keyword evidence="2" id="KW-1185">Reference proteome</keyword>
<name>A0A934JPI2_9GAMM</name>
<comment type="caution">
    <text evidence="1">The sequence shown here is derived from an EMBL/GenBank/DDBJ whole genome shotgun (WGS) entry which is preliminary data.</text>
</comment>
<dbReference type="RefSeq" id="WP_199467519.1">
    <property type="nucleotide sequence ID" value="NZ_JAEMNX010000005.1"/>
</dbReference>
<protein>
    <submittedName>
        <fullName evidence="1">Uncharacterized protein</fullName>
    </submittedName>
</protein>
<organism evidence="1 2">
    <name type="scientific">Marinomonas transparens</name>
    <dbReference type="NCBI Taxonomy" id="2795388"/>
    <lineage>
        <taxon>Bacteria</taxon>
        <taxon>Pseudomonadati</taxon>
        <taxon>Pseudomonadota</taxon>
        <taxon>Gammaproteobacteria</taxon>
        <taxon>Oceanospirillales</taxon>
        <taxon>Oceanospirillaceae</taxon>
        <taxon>Marinomonas</taxon>
    </lineage>
</organism>
<sequence length="155" mass="17767">MMRDVQRFSLLPELNLDLKILCDMLSISLDAYSANVALYRRITTCLEQYAFQRISFLYWSLSEQLLFCLEALPQDTGTMNPEAGYIGKAYLAATKAPIEKAPKRMVVVNKQALKRLKKLGAKLDDRQYAMAVNQCLMKIQMMASQDQRYQVRLTG</sequence>
<reference evidence="1" key="1">
    <citation type="submission" date="2020-12" db="EMBL/GenBank/DDBJ databases">
        <title>Marinomonas arctica sp. nov., a psychrotolerant bacterium isolated from the Arctic.</title>
        <authorList>
            <person name="Zhang Y."/>
        </authorList>
    </citation>
    <scope>NUCLEOTIDE SEQUENCE</scope>
    <source>
        <strain evidence="1">C1424</strain>
    </source>
</reference>
<dbReference type="EMBL" id="JAEMNX010000005">
    <property type="protein sequence ID" value="MBJ7537378.1"/>
    <property type="molecule type" value="Genomic_DNA"/>
</dbReference>
<gene>
    <name evidence="1" type="ORF">I8J31_06745</name>
</gene>